<dbReference type="InterPro" id="IPR050068">
    <property type="entry name" value="MurA_subfamily"/>
</dbReference>
<keyword evidence="4 12" id="KW-0132">Cell division</keyword>
<feature type="domain" description="Enolpyruvate transferase" evidence="13">
    <location>
        <begin position="15"/>
        <end position="427"/>
    </location>
</feature>
<feature type="binding site" evidence="12">
    <location>
        <begin position="27"/>
        <end position="28"/>
    </location>
    <ligand>
        <name>phosphoenolpyruvate</name>
        <dbReference type="ChEBI" id="CHEBI:58702"/>
    </ligand>
</feature>
<comment type="function">
    <text evidence="12">Cell wall formation. Adds enolpyruvyl to UDP-N-acetylglucosamine.</text>
</comment>
<evidence type="ECO:0000256" key="10">
    <source>
        <dbReference type="ARBA" id="ARBA00038367"/>
    </source>
</evidence>
<feature type="binding site" evidence="12">
    <location>
        <position position="325"/>
    </location>
    <ligand>
        <name>UDP-N-acetyl-alpha-D-glucosamine</name>
        <dbReference type="ChEBI" id="CHEBI:57705"/>
    </ligand>
</feature>
<organism evidence="14 15">
    <name type="scientific">Candidatus Taylorbacteria bacterium RIFCSPLOWO2_01_FULL_48_100</name>
    <dbReference type="NCBI Taxonomy" id="1802322"/>
    <lineage>
        <taxon>Bacteria</taxon>
        <taxon>Candidatus Tayloriibacteriota</taxon>
    </lineage>
</organism>
<dbReference type="GO" id="GO:0009252">
    <property type="term" value="P:peptidoglycan biosynthetic process"/>
    <property type="evidence" value="ECO:0007669"/>
    <property type="project" value="UniProtKB-UniRule"/>
</dbReference>
<keyword evidence="7 12" id="KW-0573">Peptidoglycan synthesis</keyword>
<accession>A0A1G2NHL0</accession>
<dbReference type="GO" id="GO:0051301">
    <property type="term" value="P:cell division"/>
    <property type="evidence" value="ECO:0007669"/>
    <property type="project" value="UniProtKB-KW"/>
</dbReference>
<dbReference type="GO" id="GO:0019277">
    <property type="term" value="P:UDP-N-acetylgalactosamine biosynthetic process"/>
    <property type="evidence" value="ECO:0007669"/>
    <property type="project" value="InterPro"/>
</dbReference>
<feature type="binding site" evidence="12">
    <location>
        <position position="98"/>
    </location>
    <ligand>
        <name>UDP-N-acetyl-alpha-D-glucosamine</name>
        <dbReference type="ChEBI" id="CHEBI:57705"/>
    </ligand>
</feature>
<dbReference type="Gene3D" id="3.65.10.10">
    <property type="entry name" value="Enolpyruvate transferase domain"/>
    <property type="match status" value="2"/>
</dbReference>
<comment type="pathway">
    <text evidence="2 12">Cell wall biogenesis; peptidoglycan biosynthesis.</text>
</comment>
<name>A0A1G2NHL0_9BACT</name>
<comment type="catalytic activity">
    <reaction evidence="11 12">
        <text>phosphoenolpyruvate + UDP-N-acetyl-alpha-D-glucosamine = UDP-N-acetyl-3-O-(1-carboxyvinyl)-alpha-D-glucosamine + phosphate</text>
        <dbReference type="Rhea" id="RHEA:18681"/>
        <dbReference type="ChEBI" id="CHEBI:43474"/>
        <dbReference type="ChEBI" id="CHEBI:57705"/>
        <dbReference type="ChEBI" id="CHEBI:58702"/>
        <dbReference type="ChEBI" id="CHEBI:68483"/>
        <dbReference type="EC" id="2.5.1.7"/>
    </reaction>
</comment>
<evidence type="ECO:0000313" key="14">
    <source>
        <dbReference type="EMBL" id="OHA34949.1"/>
    </source>
</evidence>
<keyword evidence="5 12" id="KW-0808">Transferase</keyword>
<keyword evidence="3 12" id="KW-0963">Cytoplasm</keyword>
<dbReference type="PANTHER" id="PTHR43783:SF1">
    <property type="entry name" value="UDP-N-ACETYLGLUCOSAMINE 1-CARBOXYVINYLTRANSFERASE"/>
    <property type="match status" value="1"/>
</dbReference>
<dbReference type="CDD" id="cd01555">
    <property type="entry name" value="UdpNAET"/>
    <property type="match status" value="1"/>
</dbReference>
<dbReference type="InterPro" id="IPR036968">
    <property type="entry name" value="Enolpyruvate_Tfrase_sf"/>
</dbReference>
<dbReference type="UniPathway" id="UPA00219"/>
<dbReference type="SUPFAM" id="SSF55205">
    <property type="entry name" value="EPT/RTPC-like"/>
    <property type="match status" value="1"/>
</dbReference>
<dbReference type="InterPro" id="IPR001986">
    <property type="entry name" value="Enolpyruvate_Tfrase_dom"/>
</dbReference>
<evidence type="ECO:0000256" key="9">
    <source>
        <dbReference type="ARBA" id="ARBA00023316"/>
    </source>
</evidence>
<comment type="caution">
    <text evidence="12">Lacks conserved residue(s) required for the propagation of feature annotation.</text>
</comment>
<evidence type="ECO:0000256" key="1">
    <source>
        <dbReference type="ARBA" id="ARBA00004496"/>
    </source>
</evidence>
<dbReference type="Pfam" id="PF00275">
    <property type="entry name" value="EPSP_synthase"/>
    <property type="match status" value="1"/>
</dbReference>
<dbReference type="NCBIfam" id="NF006873">
    <property type="entry name" value="PRK09369.1"/>
    <property type="match status" value="1"/>
</dbReference>
<comment type="caution">
    <text evidence="14">The sequence shown here is derived from an EMBL/GenBank/DDBJ whole genome shotgun (WGS) entry which is preliminary data.</text>
</comment>
<dbReference type="NCBIfam" id="TIGR01072">
    <property type="entry name" value="murA"/>
    <property type="match status" value="1"/>
</dbReference>
<keyword evidence="6 12" id="KW-0133">Cell shape</keyword>
<gene>
    <name evidence="12" type="primary">murA</name>
    <name evidence="14" type="ORF">A2938_02290</name>
</gene>
<feature type="modified residue" description="2-(S-cysteinyl)pyruvic acid O-phosphothioketal" evidence="12">
    <location>
        <position position="122"/>
    </location>
</feature>
<dbReference type="GO" id="GO:0005737">
    <property type="term" value="C:cytoplasm"/>
    <property type="evidence" value="ECO:0007669"/>
    <property type="project" value="UniProtKB-SubCell"/>
</dbReference>
<proteinExistence type="inferred from homology"/>
<evidence type="ECO:0000256" key="11">
    <source>
        <dbReference type="ARBA" id="ARBA00047527"/>
    </source>
</evidence>
<evidence type="ECO:0000256" key="12">
    <source>
        <dbReference type="HAMAP-Rule" id="MF_00111"/>
    </source>
</evidence>
<comment type="similarity">
    <text evidence="10 12">Belongs to the EPSP synthase family. MurA subfamily.</text>
</comment>
<evidence type="ECO:0000256" key="2">
    <source>
        <dbReference type="ARBA" id="ARBA00004752"/>
    </source>
</evidence>
<dbReference type="InterPro" id="IPR005750">
    <property type="entry name" value="UDP_GlcNAc_COvinyl_MurA"/>
</dbReference>
<dbReference type="EMBL" id="MHSA01000004">
    <property type="protein sequence ID" value="OHA34949.1"/>
    <property type="molecule type" value="Genomic_DNA"/>
</dbReference>
<evidence type="ECO:0000313" key="15">
    <source>
        <dbReference type="Proteomes" id="UP000177797"/>
    </source>
</evidence>
<dbReference type="Proteomes" id="UP000177797">
    <property type="component" value="Unassembled WGS sequence"/>
</dbReference>
<sequence length="439" mass="47448">MADDFFIVQGLGGKRTLVGELPVRGSKNAALPAMASALLFDGALTLGNIPLIEDAGFLGDILEELGAQVKRGGNGDLILDTRKVNATALPREIAKRMRASVILAGPLLARFGEVSFPHPGGCVIGNRPIDFFLEGFQKMGAQYEEAKDGYRLRAPSGGLRGTDIFFRQPTVTGTETLMLAAVRAHGATTLRNAAMEPEVVFLAELLRAGGAQINGEGTPTIEITGKDKPLRVPHKTPRVIPDRIEAGSFLILAALAGKDILIKHCEPEHIRVLIELLRTAGVDIEVGKDFMRVRPPVRASESLGKAQVYKSFGIKTHEYPGFPTDLQAPAVVFLTQAEGEALVHETIFDGRLAYAKDLSAMGANITLWDAHRAVVKGPTPLKGRELHGPDLRAGLAYLIAAIIARGKSVLHNVRFIDRGHERIEERLRAIGVMIERVKN</sequence>
<evidence type="ECO:0000256" key="6">
    <source>
        <dbReference type="ARBA" id="ARBA00022960"/>
    </source>
</evidence>
<evidence type="ECO:0000259" key="13">
    <source>
        <dbReference type="Pfam" id="PF00275"/>
    </source>
</evidence>
<reference evidence="14 15" key="1">
    <citation type="journal article" date="2016" name="Nat. Commun.">
        <title>Thousands of microbial genomes shed light on interconnected biogeochemical processes in an aquifer system.</title>
        <authorList>
            <person name="Anantharaman K."/>
            <person name="Brown C.T."/>
            <person name="Hug L.A."/>
            <person name="Sharon I."/>
            <person name="Castelle C.J."/>
            <person name="Probst A.J."/>
            <person name="Thomas B.C."/>
            <person name="Singh A."/>
            <person name="Wilkins M.J."/>
            <person name="Karaoz U."/>
            <person name="Brodie E.L."/>
            <person name="Williams K.H."/>
            <person name="Hubbard S.S."/>
            <person name="Banfield J.F."/>
        </authorList>
    </citation>
    <scope>NUCLEOTIDE SEQUENCE [LARGE SCALE GENOMIC DNA]</scope>
</reference>
<dbReference type="EC" id="2.5.1.7" evidence="12"/>
<evidence type="ECO:0000256" key="8">
    <source>
        <dbReference type="ARBA" id="ARBA00023306"/>
    </source>
</evidence>
<evidence type="ECO:0000256" key="3">
    <source>
        <dbReference type="ARBA" id="ARBA00022490"/>
    </source>
</evidence>
<evidence type="ECO:0000256" key="5">
    <source>
        <dbReference type="ARBA" id="ARBA00022679"/>
    </source>
</evidence>
<feature type="active site" description="Proton donor" evidence="12">
    <location>
        <position position="122"/>
    </location>
</feature>
<dbReference type="HAMAP" id="MF_00111">
    <property type="entry name" value="MurA"/>
    <property type="match status" value="1"/>
</dbReference>
<keyword evidence="8 12" id="KW-0131">Cell cycle</keyword>
<keyword evidence="9 12" id="KW-0961">Cell wall biogenesis/degradation</keyword>
<dbReference type="AlphaFoldDB" id="A0A1G2NHL0"/>
<evidence type="ECO:0000256" key="7">
    <source>
        <dbReference type="ARBA" id="ARBA00022984"/>
    </source>
</evidence>
<comment type="subcellular location">
    <subcellularLocation>
        <location evidence="1 12">Cytoplasm</location>
    </subcellularLocation>
</comment>
<protein>
    <recommendedName>
        <fullName evidence="12">UDP-N-acetylglucosamine 1-carboxyvinyltransferase</fullName>
        <ecNumber evidence="12">2.5.1.7</ecNumber>
    </recommendedName>
    <alternativeName>
        <fullName evidence="12">Enoylpyruvate transferase</fullName>
    </alternativeName>
    <alternativeName>
        <fullName evidence="12">UDP-N-acetylglucosamine enolpyruvyl transferase</fullName>
        <shortName evidence="12">EPT</shortName>
    </alternativeName>
</protein>
<feature type="binding site" evidence="12">
    <location>
        <position position="347"/>
    </location>
    <ligand>
        <name>UDP-N-acetyl-alpha-D-glucosamine</name>
        <dbReference type="ChEBI" id="CHEBI:57705"/>
    </ligand>
</feature>
<evidence type="ECO:0000256" key="4">
    <source>
        <dbReference type="ARBA" id="ARBA00022618"/>
    </source>
</evidence>
<dbReference type="GO" id="GO:0008360">
    <property type="term" value="P:regulation of cell shape"/>
    <property type="evidence" value="ECO:0007669"/>
    <property type="project" value="UniProtKB-KW"/>
</dbReference>
<dbReference type="PANTHER" id="PTHR43783">
    <property type="entry name" value="UDP-N-ACETYLGLUCOSAMINE 1-CARBOXYVINYLTRANSFERASE"/>
    <property type="match status" value="1"/>
</dbReference>
<dbReference type="GO" id="GO:0071555">
    <property type="term" value="P:cell wall organization"/>
    <property type="evidence" value="ECO:0007669"/>
    <property type="project" value="UniProtKB-KW"/>
</dbReference>
<dbReference type="GO" id="GO:0008760">
    <property type="term" value="F:UDP-N-acetylglucosamine 1-carboxyvinyltransferase activity"/>
    <property type="evidence" value="ECO:0007669"/>
    <property type="project" value="UniProtKB-UniRule"/>
</dbReference>
<dbReference type="InterPro" id="IPR013792">
    <property type="entry name" value="RNA3'P_cycl/enolpyr_Trfase_a/b"/>
</dbReference>
<keyword evidence="12" id="KW-0670">Pyruvate</keyword>